<sequence>MSKLCLKKSSKRSTCKKRYKIEKKVKEHNRKLKKAAKKNGGGRKKKEKMISVPNSCPFKEEILQEAEKKREQLREEKLERRKQAKLNQHKNINKTKKTTKSK</sequence>
<dbReference type="InterPro" id="IPR014813">
    <property type="entry name" value="Gnl3_N_dom"/>
</dbReference>
<dbReference type="Proteomes" id="UP000582659">
    <property type="component" value="Unassembled WGS sequence"/>
</dbReference>
<dbReference type="Pfam" id="PF08701">
    <property type="entry name" value="GN3L_Grn1"/>
    <property type="match status" value="1"/>
</dbReference>
<keyword evidence="8" id="KW-1185">Reference proteome</keyword>
<evidence type="ECO:0000313" key="6">
    <source>
        <dbReference type="EMBL" id="CAG9130591.1"/>
    </source>
</evidence>
<organism evidence="7 9">
    <name type="scientific">Bursaphelenchus xylophilus</name>
    <name type="common">Pinewood nematode worm</name>
    <name type="synonym">Aphelenchoides xylophilus</name>
    <dbReference type="NCBI Taxonomy" id="6326"/>
    <lineage>
        <taxon>Eukaryota</taxon>
        <taxon>Metazoa</taxon>
        <taxon>Ecdysozoa</taxon>
        <taxon>Nematoda</taxon>
        <taxon>Chromadorea</taxon>
        <taxon>Rhabditida</taxon>
        <taxon>Tylenchina</taxon>
        <taxon>Tylenchomorpha</taxon>
        <taxon>Aphelenchoidea</taxon>
        <taxon>Aphelenchoididae</taxon>
        <taxon>Bursaphelenchus</taxon>
    </lineage>
</organism>
<evidence type="ECO:0000313" key="8">
    <source>
        <dbReference type="Proteomes" id="UP000659654"/>
    </source>
</evidence>
<evidence type="ECO:0000313" key="5">
    <source>
        <dbReference type="EMBL" id="CAD5234682.1"/>
    </source>
</evidence>
<comment type="subcellular location">
    <subcellularLocation>
        <location evidence="1">Nucleus</location>
    </subcellularLocation>
</comment>
<reference evidence="6" key="2">
    <citation type="submission" date="2020-08" db="EMBL/GenBank/DDBJ databases">
        <authorList>
            <person name="Kikuchi T."/>
        </authorList>
    </citation>
    <scope>NUCLEOTIDE SEQUENCE</scope>
    <source>
        <strain evidence="5">Ka4C1</strain>
    </source>
</reference>
<dbReference type="AlphaFoldDB" id="A0A1I7SDC1"/>
<evidence type="ECO:0000256" key="3">
    <source>
        <dbReference type="SAM" id="MobiDB-lite"/>
    </source>
</evidence>
<dbReference type="GO" id="GO:0005634">
    <property type="term" value="C:nucleus"/>
    <property type="evidence" value="ECO:0007669"/>
    <property type="project" value="UniProtKB-SubCell"/>
</dbReference>
<feature type="region of interest" description="Disordered" evidence="3">
    <location>
        <begin position="30"/>
        <end position="53"/>
    </location>
</feature>
<dbReference type="eggNOG" id="KOG2484">
    <property type="taxonomic scope" value="Eukaryota"/>
</dbReference>
<dbReference type="Proteomes" id="UP000095284">
    <property type="component" value="Unplaced"/>
</dbReference>
<evidence type="ECO:0000313" key="7">
    <source>
        <dbReference type="Proteomes" id="UP000095284"/>
    </source>
</evidence>
<dbReference type="EMBL" id="CAJFCV020000006">
    <property type="protein sequence ID" value="CAG9130591.1"/>
    <property type="molecule type" value="Genomic_DNA"/>
</dbReference>
<name>A0A1I7SDC1_BURXY</name>
<proteinExistence type="predicted"/>
<evidence type="ECO:0000256" key="2">
    <source>
        <dbReference type="ARBA" id="ARBA00023242"/>
    </source>
</evidence>
<evidence type="ECO:0000313" key="9">
    <source>
        <dbReference type="WBParaSite" id="BXY_1102600.1"/>
    </source>
</evidence>
<dbReference type="Proteomes" id="UP000659654">
    <property type="component" value="Unassembled WGS sequence"/>
</dbReference>
<dbReference type="WBParaSite" id="BXY_1102600.1">
    <property type="protein sequence ID" value="BXY_1102600.1"/>
    <property type="gene ID" value="BXY_1102600"/>
</dbReference>
<gene>
    <name evidence="5" type="ORF">BXYJ_LOCUS14773</name>
</gene>
<dbReference type="SMR" id="A0A1I7SDC1"/>
<reference evidence="9" key="1">
    <citation type="submission" date="2016-11" db="UniProtKB">
        <authorList>
            <consortium name="WormBaseParasite"/>
        </authorList>
    </citation>
    <scope>IDENTIFICATION</scope>
</reference>
<evidence type="ECO:0000256" key="1">
    <source>
        <dbReference type="ARBA" id="ARBA00004123"/>
    </source>
</evidence>
<accession>A0A1I7SDC1</accession>
<feature type="domain" description="Guanine nucleotide-binding protein-like 3 N-terminal" evidence="4">
    <location>
        <begin position="15"/>
        <end position="90"/>
    </location>
</feature>
<protein>
    <submittedName>
        <fullName evidence="5">(pine wood nematode) hypothetical protein</fullName>
    </submittedName>
    <submittedName>
        <fullName evidence="9">GN3L_Grn1 domain-containing protein</fullName>
    </submittedName>
</protein>
<keyword evidence="2" id="KW-0539">Nucleus</keyword>
<evidence type="ECO:0000259" key="4">
    <source>
        <dbReference type="Pfam" id="PF08701"/>
    </source>
</evidence>
<feature type="compositionally biased region" description="Basic residues" evidence="3">
    <location>
        <begin position="82"/>
        <end position="102"/>
    </location>
</feature>
<feature type="compositionally biased region" description="Basic residues" evidence="3">
    <location>
        <begin position="30"/>
        <end position="47"/>
    </location>
</feature>
<feature type="region of interest" description="Disordered" evidence="3">
    <location>
        <begin position="73"/>
        <end position="102"/>
    </location>
</feature>
<dbReference type="EMBL" id="CAJFDI010000006">
    <property type="protein sequence ID" value="CAD5234682.1"/>
    <property type="molecule type" value="Genomic_DNA"/>
</dbReference>